<dbReference type="Gene3D" id="3.30.2310.20">
    <property type="entry name" value="RelE-like"/>
    <property type="match status" value="1"/>
</dbReference>
<dbReference type="AlphaFoldDB" id="A0A1F5YPM2"/>
<dbReference type="InterPro" id="IPR007712">
    <property type="entry name" value="RelE/ParE_toxin"/>
</dbReference>
<proteinExistence type="predicted"/>
<dbReference type="PANTHER" id="PTHR38813:SF1">
    <property type="entry name" value="TOXIN RELE1-RELATED"/>
    <property type="match status" value="1"/>
</dbReference>
<accession>A0A1F5YPM2</accession>
<dbReference type="PANTHER" id="PTHR38813">
    <property type="match status" value="1"/>
</dbReference>
<dbReference type="EMBL" id="MFJA01000077">
    <property type="protein sequence ID" value="OGG02076.1"/>
    <property type="molecule type" value="Genomic_DNA"/>
</dbReference>
<evidence type="ECO:0000256" key="1">
    <source>
        <dbReference type="ARBA" id="ARBA00022649"/>
    </source>
</evidence>
<dbReference type="Pfam" id="PF05016">
    <property type="entry name" value="ParE_toxin"/>
    <property type="match status" value="1"/>
</dbReference>
<dbReference type="InterPro" id="IPR052747">
    <property type="entry name" value="TA_system_RelE_toxin"/>
</dbReference>
<keyword evidence="1" id="KW-1277">Toxin-antitoxin system</keyword>
<dbReference type="InterPro" id="IPR035093">
    <property type="entry name" value="RelE/ParE_toxin_dom_sf"/>
</dbReference>
<gene>
    <name evidence="2" type="ORF">A2W14_04115</name>
</gene>
<comment type="caution">
    <text evidence="2">The sequence shown here is derived from an EMBL/GenBank/DDBJ whole genome shotgun (WGS) entry which is preliminary data.</text>
</comment>
<evidence type="ECO:0008006" key="4">
    <source>
        <dbReference type="Google" id="ProtNLM"/>
    </source>
</evidence>
<dbReference type="Proteomes" id="UP000176665">
    <property type="component" value="Unassembled WGS sequence"/>
</dbReference>
<name>A0A1F5YPM2_9BACT</name>
<reference evidence="2 3" key="1">
    <citation type="journal article" date="2016" name="Nat. Commun.">
        <title>Thousands of microbial genomes shed light on interconnected biogeochemical processes in an aquifer system.</title>
        <authorList>
            <person name="Anantharaman K."/>
            <person name="Brown C.T."/>
            <person name="Hug L.A."/>
            <person name="Sharon I."/>
            <person name="Castelle C.J."/>
            <person name="Probst A.J."/>
            <person name="Thomas B.C."/>
            <person name="Singh A."/>
            <person name="Wilkins M.J."/>
            <person name="Karaoz U."/>
            <person name="Brodie E.L."/>
            <person name="Williams K.H."/>
            <person name="Hubbard S.S."/>
            <person name="Banfield J.F."/>
        </authorList>
    </citation>
    <scope>NUCLEOTIDE SEQUENCE [LARGE SCALE GENOMIC DNA]</scope>
</reference>
<organism evidence="2 3">
    <name type="scientific">Candidatus Gottesmanbacteria bacterium RBG_16_37_8</name>
    <dbReference type="NCBI Taxonomy" id="1798371"/>
    <lineage>
        <taxon>Bacteria</taxon>
        <taxon>Candidatus Gottesmaniibacteriota</taxon>
    </lineage>
</organism>
<sequence length="103" mass="12213">MKADKRPTSVNLSKSKTKDYRIVISSKAQKDYRHLDPPIQNRITSAILKLSNTRYPQQFKSLIGKDIASFRLRVGDYRILYDVYERDETVLILRIGHRRDIYR</sequence>
<dbReference type="SUPFAM" id="SSF143011">
    <property type="entry name" value="RelE-like"/>
    <property type="match status" value="1"/>
</dbReference>
<dbReference type="STRING" id="1798371.A2W14_04115"/>
<protein>
    <recommendedName>
        <fullName evidence="4">Addiction module toxin RelE</fullName>
    </recommendedName>
</protein>
<evidence type="ECO:0000313" key="2">
    <source>
        <dbReference type="EMBL" id="OGG02076.1"/>
    </source>
</evidence>
<evidence type="ECO:0000313" key="3">
    <source>
        <dbReference type="Proteomes" id="UP000176665"/>
    </source>
</evidence>